<feature type="compositionally biased region" description="Gly residues" evidence="1">
    <location>
        <begin position="53"/>
        <end position="68"/>
    </location>
</feature>
<evidence type="ECO:0000256" key="1">
    <source>
        <dbReference type="SAM" id="MobiDB-lite"/>
    </source>
</evidence>
<feature type="non-terminal residue" evidence="2">
    <location>
        <position position="1"/>
    </location>
</feature>
<name>A0A1D6L7G8_MAIZE</name>
<dbReference type="IntAct" id="A0A1D6L7G8">
    <property type="interactions" value="2"/>
</dbReference>
<feature type="region of interest" description="Disordered" evidence="1">
    <location>
        <begin position="127"/>
        <end position="163"/>
    </location>
</feature>
<protein>
    <submittedName>
        <fullName evidence="2">Lipid transfer protein</fullName>
    </submittedName>
</protein>
<feature type="compositionally biased region" description="Basic and acidic residues" evidence="1">
    <location>
        <begin position="1"/>
        <end position="10"/>
    </location>
</feature>
<gene>
    <name evidence="2" type="ORF">ZEAMMB73_Zm00001d034414</name>
</gene>
<sequence length="220" mass="23436">TQAHESKQHEPAVQLPVRDLGEACPLGSRVNDRRVERNGGGSSSKSRSVGRGVAPGGRRGGGAGGLGVGAVRVHDHADQPVPVPQLHQRQRVGAAVLVLLAARQRRADQPAVPLRRAQRRLLVPRRCHRRQDARAPAPPGVQRQDPAGDADGPVPDVRRRVDPGGGEPGAGICGCYCLRHLGRVTILAPLALLPTALGIQTFDIQDLWCHCSALVEHCRV</sequence>
<feature type="region of interest" description="Disordered" evidence="1">
    <location>
        <begin position="1"/>
        <end position="69"/>
    </location>
</feature>
<dbReference type="AlphaFoldDB" id="A0A1D6L7G8"/>
<reference evidence="2" key="1">
    <citation type="submission" date="2015-12" db="EMBL/GenBank/DDBJ databases">
        <title>Update maize B73 reference genome by single molecule sequencing technologies.</title>
        <authorList>
            <consortium name="Maize Genome Sequencing Project"/>
            <person name="Ware D."/>
        </authorList>
    </citation>
    <scope>NUCLEOTIDE SEQUENCE [LARGE SCALE GENOMIC DNA]</scope>
    <source>
        <tissue evidence="2">Seedling</tissue>
    </source>
</reference>
<feature type="compositionally biased region" description="Low complexity" evidence="1">
    <location>
        <begin position="43"/>
        <end position="52"/>
    </location>
</feature>
<feature type="compositionally biased region" description="Low complexity" evidence="1">
    <location>
        <begin position="145"/>
        <end position="155"/>
    </location>
</feature>
<evidence type="ECO:0000313" key="2">
    <source>
        <dbReference type="EMBL" id="ONM10197.1"/>
    </source>
</evidence>
<dbReference type="EMBL" id="CM007647">
    <property type="protein sequence ID" value="ONM10197.1"/>
    <property type="molecule type" value="Genomic_DNA"/>
</dbReference>
<proteinExistence type="predicted"/>
<accession>A0A1D6L7G8</accession>
<organism evidence="2">
    <name type="scientific">Zea mays</name>
    <name type="common">Maize</name>
    <dbReference type="NCBI Taxonomy" id="4577"/>
    <lineage>
        <taxon>Eukaryota</taxon>
        <taxon>Viridiplantae</taxon>
        <taxon>Streptophyta</taxon>
        <taxon>Embryophyta</taxon>
        <taxon>Tracheophyta</taxon>
        <taxon>Spermatophyta</taxon>
        <taxon>Magnoliopsida</taxon>
        <taxon>Liliopsida</taxon>
        <taxon>Poales</taxon>
        <taxon>Poaceae</taxon>
        <taxon>PACMAD clade</taxon>
        <taxon>Panicoideae</taxon>
        <taxon>Andropogonodae</taxon>
        <taxon>Andropogoneae</taxon>
        <taxon>Tripsacinae</taxon>
        <taxon>Zea</taxon>
    </lineage>
</organism>